<dbReference type="OrthoDB" id="655030at2759"/>
<dbReference type="PRINTS" id="PR00420">
    <property type="entry name" value="RNGMNOXGNASE"/>
</dbReference>
<evidence type="ECO:0000259" key="5">
    <source>
        <dbReference type="Pfam" id="PF01494"/>
    </source>
</evidence>
<dbReference type="InterPro" id="IPR043683">
    <property type="entry name" value="TetX_monooxygenase"/>
</dbReference>
<sequence length="391" mass="44082">MPERRIIIIGAGPAGLTLGRLLQCHSIPFTIYERDASPNARLQGGSLDLHPASGQRALLECGLIDAFNKHARYHDQDFRVADKDGKIWLDYKAPPDAKGRPEIDRLVLRNILLESIEPKSIRWGHHVSIVKRQDDGRFEVHFKDREDTEVADLVIGADGGRSKVRSLLTDVQPYYAGMTMIDSRIYNLDEKYPDMGKFLGRGSLFAFGQRRGLLAQRNGDGSIRVYPCLQVPESWAFDPALNWDDTEKIKEMLLVSFFENWDDRLKDLVRYADAPIFPRPVYQVPLGSRWETQKGLTLVGDAAHLMSPFAGEGVNLAMLDALELANAIVENPTDLDEAIRKYESNIYDRADAANRMAQEGMKRALMDDAPKTYVEETSKIIELLADGRLPE</sequence>
<evidence type="ECO:0000313" key="7">
    <source>
        <dbReference type="Proteomes" id="UP000053958"/>
    </source>
</evidence>
<reference evidence="6 7" key="1">
    <citation type="submission" date="2015-04" db="EMBL/GenBank/DDBJ databases">
        <authorList>
            <person name="Heijne W.H."/>
            <person name="Fedorova N.D."/>
            <person name="Nierman W.C."/>
            <person name="Vollebregt A.W."/>
            <person name="Zhao Z."/>
            <person name="Wu L."/>
            <person name="Kumar M."/>
            <person name="Stam H."/>
            <person name="van den Berg M.A."/>
            <person name="Pel H.J."/>
        </authorList>
    </citation>
    <scope>NUCLEOTIDE SEQUENCE [LARGE SCALE GENOMIC DNA]</scope>
    <source>
        <strain evidence="6 7">CBS 393.64</strain>
    </source>
</reference>
<evidence type="ECO:0000256" key="4">
    <source>
        <dbReference type="ARBA" id="ARBA00023033"/>
    </source>
</evidence>
<dbReference type="AlphaFoldDB" id="A0A0F4YLP7"/>
<keyword evidence="7" id="KW-1185">Reference proteome</keyword>
<feature type="domain" description="FAD-binding" evidence="5">
    <location>
        <begin position="295"/>
        <end position="345"/>
    </location>
</feature>
<keyword evidence="2" id="KW-0274">FAD</keyword>
<dbReference type="EMBL" id="LASV01000380">
    <property type="protein sequence ID" value="KKA19139.1"/>
    <property type="molecule type" value="Genomic_DNA"/>
</dbReference>
<dbReference type="GeneID" id="25319180"/>
<accession>A0A0F4YLP7</accession>
<dbReference type="Pfam" id="PF01494">
    <property type="entry name" value="FAD_binding_3"/>
    <property type="match status" value="2"/>
</dbReference>
<keyword evidence="1" id="KW-0285">Flavoprotein</keyword>
<dbReference type="STRING" id="1408163.A0A0F4YLP7"/>
<dbReference type="RefSeq" id="XP_013325751.1">
    <property type="nucleotide sequence ID" value="XM_013470297.1"/>
</dbReference>
<name>A0A0F4YLP7_RASE3</name>
<dbReference type="SUPFAM" id="SSF51905">
    <property type="entry name" value="FAD/NAD(P)-binding domain"/>
    <property type="match status" value="1"/>
</dbReference>
<dbReference type="GO" id="GO:0004497">
    <property type="term" value="F:monooxygenase activity"/>
    <property type="evidence" value="ECO:0007669"/>
    <property type="project" value="UniProtKB-KW"/>
</dbReference>
<dbReference type="InterPro" id="IPR036188">
    <property type="entry name" value="FAD/NAD-bd_sf"/>
</dbReference>
<dbReference type="Gene3D" id="3.50.50.60">
    <property type="entry name" value="FAD/NAD(P)-binding domain"/>
    <property type="match status" value="1"/>
</dbReference>
<dbReference type="GO" id="GO:0046677">
    <property type="term" value="P:response to antibiotic"/>
    <property type="evidence" value="ECO:0007669"/>
    <property type="project" value="InterPro"/>
</dbReference>
<dbReference type="PANTHER" id="PTHR46972">
    <property type="entry name" value="MONOOXYGENASE ASQM-RELATED"/>
    <property type="match status" value="1"/>
</dbReference>
<protein>
    <submittedName>
        <fullName evidence="6">Monooxygenase</fullName>
    </submittedName>
</protein>
<evidence type="ECO:0000256" key="3">
    <source>
        <dbReference type="ARBA" id="ARBA00023002"/>
    </source>
</evidence>
<dbReference type="GO" id="GO:0071949">
    <property type="term" value="F:FAD binding"/>
    <property type="evidence" value="ECO:0007669"/>
    <property type="project" value="InterPro"/>
</dbReference>
<comment type="caution">
    <text evidence="6">The sequence shown here is derived from an EMBL/GenBank/DDBJ whole genome shotgun (WGS) entry which is preliminary data.</text>
</comment>
<keyword evidence="3" id="KW-0560">Oxidoreductase</keyword>
<evidence type="ECO:0000256" key="1">
    <source>
        <dbReference type="ARBA" id="ARBA00022630"/>
    </source>
</evidence>
<dbReference type="InterPro" id="IPR002938">
    <property type="entry name" value="FAD-bd"/>
</dbReference>
<keyword evidence="4 6" id="KW-0503">Monooxygenase</keyword>
<evidence type="ECO:0000256" key="2">
    <source>
        <dbReference type="ARBA" id="ARBA00022827"/>
    </source>
</evidence>
<gene>
    <name evidence="6" type="ORF">T310_6903</name>
</gene>
<proteinExistence type="inferred from homology"/>
<organism evidence="6 7">
    <name type="scientific">Rasamsonia emersonii (strain ATCC 16479 / CBS 393.64 / IMI 116815)</name>
    <dbReference type="NCBI Taxonomy" id="1408163"/>
    <lineage>
        <taxon>Eukaryota</taxon>
        <taxon>Fungi</taxon>
        <taxon>Dikarya</taxon>
        <taxon>Ascomycota</taxon>
        <taxon>Pezizomycotina</taxon>
        <taxon>Eurotiomycetes</taxon>
        <taxon>Eurotiomycetidae</taxon>
        <taxon>Eurotiales</taxon>
        <taxon>Trichocomaceae</taxon>
        <taxon>Rasamsonia</taxon>
    </lineage>
</organism>
<evidence type="ECO:0000313" key="6">
    <source>
        <dbReference type="EMBL" id="KKA19139.1"/>
    </source>
</evidence>
<dbReference type="Proteomes" id="UP000053958">
    <property type="component" value="Unassembled WGS sequence"/>
</dbReference>
<feature type="domain" description="FAD-binding" evidence="5">
    <location>
        <begin position="6"/>
        <end position="168"/>
    </location>
</feature>
<dbReference type="PANTHER" id="PTHR46972:SF1">
    <property type="entry name" value="FAD DEPENDENT OXIDOREDUCTASE DOMAIN-CONTAINING PROTEIN"/>
    <property type="match status" value="1"/>
</dbReference>
<dbReference type="HAMAP" id="MF_00845">
    <property type="entry name" value="TetX_monooxygenase"/>
    <property type="match status" value="1"/>
</dbReference>